<name>A0ABX7NL48_9BACT</name>
<evidence type="ECO:0000313" key="2">
    <source>
        <dbReference type="EMBL" id="QSQ19161.1"/>
    </source>
</evidence>
<accession>A0ABX7NL48</accession>
<feature type="chain" id="PRO_5045108500" description="Lipoprotein" evidence="1">
    <location>
        <begin position="24"/>
        <end position="167"/>
    </location>
</feature>
<evidence type="ECO:0000256" key="1">
    <source>
        <dbReference type="SAM" id="SignalP"/>
    </source>
</evidence>
<feature type="signal peptide" evidence="1">
    <location>
        <begin position="1"/>
        <end position="23"/>
    </location>
</feature>
<gene>
    <name evidence="2" type="ORF">JY651_27860</name>
</gene>
<organism evidence="2 3">
    <name type="scientific">Pyxidicoccus parkwayensis</name>
    <dbReference type="NCBI Taxonomy" id="2813578"/>
    <lineage>
        <taxon>Bacteria</taxon>
        <taxon>Pseudomonadati</taxon>
        <taxon>Myxococcota</taxon>
        <taxon>Myxococcia</taxon>
        <taxon>Myxococcales</taxon>
        <taxon>Cystobacterineae</taxon>
        <taxon>Myxococcaceae</taxon>
        <taxon>Pyxidicoccus</taxon>
    </lineage>
</organism>
<proteinExistence type="predicted"/>
<sequence length="167" mass="19142">MHRGLLLTCVALSLLVPPLTAHAQTAPEGYALELEEQYTPWNIQDLEMQGYSHCLGQCQGWTRVFTFQFGFEDAATVEMAARAIEALPGFNPNLVRTGTLTYEQFGTKVYYPFQPLADAYLNTWWDGEEEVSVAFYQRNFLPRYRQSFVILFAHSGTVLFYEQADFE</sequence>
<dbReference type="RefSeq" id="WP_206720749.1">
    <property type="nucleotide sequence ID" value="NZ_CP071090.1"/>
</dbReference>
<evidence type="ECO:0008006" key="4">
    <source>
        <dbReference type="Google" id="ProtNLM"/>
    </source>
</evidence>
<evidence type="ECO:0000313" key="3">
    <source>
        <dbReference type="Proteomes" id="UP000662747"/>
    </source>
</evidence>
<protein>
    <recommendedName>
        <fullName evidence="4">Lipoprotein</fullName>
    </recommendedName>
</protein>
<dbReference type="Proteomes" id="UP000662747">
    <property type="component" value="Chromosome"/>
</dbReference>
<keyword evidence="1" id="KW-0732">Signal</keyword>
<reference evidence="2 3" key="1">
    <citation type="submission" date="2021-02" db="EMBL/GenBank/DDBJ databases">
        <title>De Novo genome assembly of isolated myxobacteria.</title>
        <authorList>
            <person name="Stevens D.C."/>
        </authorList>
    </citation>
    <scope>NUCLEOTIDE SEQUENCE [LARGE SCALE GENOMIC DNA]</scope>
    <source>
        <strain evidence="3">SCPEA02</strain>
    </source>
</reference>
<keyword evidence="3" id="KW-1185">Reference proteome</keyword>
<dbReference type="EMBL" id="CP071090">
    <property type="protein sequence ID" value="QSQ19161.1"/>
    <property type="molecule type" value="Genomic_DNA"/>
</dbReference>